<dbReference type="Pfam" id="PF18962">
    <property type="entry name" value="Por_Secre_tail"/>
    <property type="match status" value="1"/>
</dbReference>
<dbReference type="InterPro" id="IPR013783">
    <property type="entry name" value="Ig-like_fold"/>
</dbReference>
<dbReference type="EMBL" id="CP060784">
    <property type="protein sequence ID" value="QNP51155.1"/>
    <property type="molecule type" value="Genomic_DNA"/>
</dbReference>
<evidence type="ECO:0000313" key="2">
    <source>
        <dbReference type="EMBL" id="QNP51155.1"/>
    </source>
</evidence>
<evidence type="ECO:0000259" key="1">
    <source>
        <dbReference type="Pfam" id="PF18962"/>
    </source>
</evidence>
<protein>
    <submittedName>
        <fullName evidence="2">T9SS type A sorting domain-containing protein</fullName>
    </submittedName>
</protein>
<keyword evidence="3" id="KW-1185">Reference proteome</keyword>
<accession>A0A7H0GS89</accession>
<proteinExistence type="predicted"/>
<gene>
    <name evidence="2" type="ORF">H9L05_13730</name>
</gene>
<dbReference type="Proteomes" id="UP000516093">
    <property type="component" value="Chromosome"/>
</dbReference>
<dbReference type="Gene3D" id="2.60.40.10">
    <property type="entry name" value="Immunoglobulins"/>
    <property type="match status" value="1"/>
</dbReference>
<dbReference type="KEGG" id="hqi:H9L05_13730"/>
<dbReference type="InterPro" id="IPR026444">
    <property type="entry name" value="Secre_tail"/>
</dbReference>
<dbReference type="AlphaFoldDB" id="A0A7H0GS89"/>
<reference evidence="2 3" key="1">
    <citation type="submission" date="2020-08" db="EMBL/GenBank/DDBJ databases">
        <title>Genome sequence of Hymenobacter qilianensis JCM 19763T.</title>
        <authorList>
            <person name="Hyun D.-W."/>
            <person name="Bae J.-W."/>
        </authorList>
    </citation>
    <scope>NUCLEOTIDE SEQUENCE [LARGE SCALE GENOMIC DNA]</scope>
    <source>
        <strain evidence="2 3">JCM 19763</strain>
    </source>
</reference>
<sequence length="752" mass="79297">MRFFAAYLRLRHALFTIGTLLICFLFVPTVYAASYTWVGTGGNNNWSNANNWDPARTPANDDVLIFDGSRTASASVYVDFASPQVIGQLRFINNITVVLMVQPNSDATAAPPARQLSMATALTGANFEIDAGSSVQVKSPDGVKSTAGMGFHLGTEGTATIAGALIFGSSSTASLTNDPHQLISQKKGFNTIHFVAGSTFRADKTFTGSPFNDKSESGGTTIFQSGSTYDHRGGGAPFGTSLPTAPVTILEKGNRYIYSVTSTAAGPQLPGRTYGYIEYNRPTTATGIVGGSATVSLTGLPLLILDDLIITTGNVRLNLANIAIQGNLIMNGGTLANTIGASTITFKGASSQLVTSTAAIPVLFGNNITLAVDNAAGVTLQTPVQISKALTLVNGVVNTSAGTLTLLAGATVAAHDKSFVSGPLTRVVAASGNTSLTFPLGFGTAFRPLILSVNHSDGTEVRYTAEQIKGKPTTRLFSAEVNKVSAVRYFNVSSSTAASNLLSGSIQLSYGTDDQVDNAEKLRIVKSSLDNQSWENIGGTGSAIPAGIITSTVPLTSLGTFVLSSTEVSSTTGNNPLPVELISFSAERRAQGVLLRWATASEKNNTGFEVERSADGRLFETIGNVKGQGQSTQKQTYSIVDTAPFSSSTAYYRLRQLDFDGTVTYSNVVVVKGEYKEALFPNPARHQLTFRLPYNGAADYRILSSTGRTLQKGQSSSDLTTLDISELPAGFYYLEIAAAEGRLVRKFIKQAD</sequence>
<evidence type="ECO:0000313" key="3">
    <source>
        <dbReference type="Proteomes" id="UP000516093"/>
    </source>
</evidence>
<feature type="domain" description="Secretion system C-terminal sorting" evidence="1">
    <location>
        <begin position="679"/>
        <end position="748"/>
    </location>
</feature>
<name>A0A7H0GS89_9BACT</name>
<organism evidence="2 3">
    <name type="scientific">Hymenobacter qilianensis</name>
    <dbReference type="NCBI Taxonomy" id="1385715"/>
    <lineage>
        <taxon>Bacteria</taxon>
        <taxon>Pseudomonadati</taxon>
        <taxon>Bacteroidota</taxon>
        <taxon>Cytophagia</taxon>
        <taxon>Cytophagales</taxon>
        <taxon>Hymenobacteraceae</taxon>
        <taxon>Hymenobacter</taxon>
    </lineage>
</organism>
<dbReference type="RefSeq" id="WP_187731449.1">
    <property type="nucleotide sequence ID" value="NZ_BMFN01000004.1"/>
</dbReference>
<dbReference type="NCBIfam" id="TIGR04183">
    <property type="entry name" value="Por_Secre_tail"/>
    <property type="match status" value="1"/>
</dbReference>